<gene>
    <name evidence="1" type="ORF">Q9313_27885</name>
</gene>
<evidence type="ECO:0000313" key="1">
    <source>
        <dbReference type="EMBL" id="WLS01327.1"/>
    </source>
</evidence>
<sequence>MVLFSMVSRARIIPDPPPIFPLPPDWARAAGERQGAGDAELFAGAALAAIHPIARSEHPLGQLWRQRLALSAAEAVVRWQGRTEDAATLRDHLYLTRPGDDPGPAGRLLQAWRALGRKSSLGPASLNGEWPVIFAEFLSVMIDEPAQEAINAALTASVGTRNPIEAASTTAAASLHLRPDSRPLALWLADAVLARRLNWPVPVPLFAAHLKGDDLRLAAGPRADPQRWRTACAFAYGRGATAAFDLYADLARRTAQLLAVAPQLRGKDADVVVATLISEDAQAARPVWTASDRSSRRLFERLVALGGARELTGRPTFRLYGL</sequence>
<dbReference type="RefSeq" id="WP_306041741.1">
    <property type="nucleotide sequence ID" value="NZ_CP132308.1"/>
</dbReference>
<dbReference type="AlphaFoldDB" id="A0AA50HBQ1"/>
<proteinExistence type="predicted"/>
<keyword evidence="2" id="KW-1185">Reference proteome</keyword>
<dbReference type="Pfam" id="PF07183">
    <property type="entry name" value="DUF1403"/>
    <property type="match status" value="1"/>
</dbReference>
<dbReference type="InterPro" id="IPR009843">
    <property type="entry name" value="DUF1403"/>
</dbReference>
<protein>
    <submittedName>
        <fullName evidence="1">DUF1403 family protein</fullName>
    </submittedName>
</protein>
<dbReference type="EMBL" id="CP132308">
    <property type="protein sequence ID" value="WLS01327.1"/>
    <property type="molecule type" value="Genomic_DNA"/>
</dbReference>
<geneLocation type="plasmid" evidence="1 2">
    <name>unnamed6</name>
</geneLocation>
<evidence type="ECO:0000313" key="2">
    <source>
        <dbReference type="Proteomes" id="UP001234585"/>
    </source>
</evidence>
<accession>A0AA50HBQ1</accession>
<dbReference type="Proteomes" id="UP001234585">
    <property type="component" value="Plasmid unnamed6"/>
</dbReference>
<organism evidence="1 2">
    <name type="scientific">Shinella sumterensis</name>
    <dbReference type="NCBI Taxonomy" id="1967501"/>
    <lineage>
        <taxon>Bacteria</taxon>
        <taxon>Pseudomonadati</taxon>
        <taxon>Pseudomonadota</taxon>
        <taxon>Alphaproteobacteria</taxon>
        <taxon>Hyphomicrobiales</taxon>
        <taxon>Rhizobiaceae</taxon>
        <taxon>Shinella</taxon>
    </lineage>
</organism>
<keyword evidence="1" id="KW-0614">Plasmid</keyword>
<name>A0AA50HBQ1_9HYPH</name>
<reference evidence="1 2" key="1">
    <citation type="submission" date="2023-08" db="EMBL/GenBank/DDBJ databases">
        <title>Pathogen: clinical or host-associated sample.</title>
        <authorList>
            <person name="Hergert J."/>
            <person name="Casey R."/>
            <person name="Wagner J."/>
            <person name="Young E.L."/>
            <person name="Oakeson K.F."/>
        </authorList>
    </citation>
    <scope>NUCLEOTIDE SEQUENCE [LARGE SCALE GENOMIC DNA]</scope>
    <source>
        <strain evidence="1 2">1760953</strain>
        <plasmid evidence="1 2">unnamed6</plasmid>
    </source>
</reference>